<dbReference type="GO" id="GO:0000175">
    <property type="term" value="F:3'-5'-RNA exonuclease activity"/>
    <property type="evidence" value="ECO:0007669"/>
    <property type="project" value="TreeGrafter"/>
</dbReference>
<dbReference type="Pfam" id="PF04857">
    <property type="entry name" value="CAF1"/>
    <property type="match status" value="1"/>
</dbReference>
<accession>A0A0G4GUZ0</accession>
<dbReference type="EMBL" id="CDMY01000821">
    <property type="protein sequence ID" value="CEM34441.1"/>
    <property type="molecule type" value="Genomic_DNA"/>
</dbReference>
<dbReference type="InterPro" id="IPR006941">
    <property type="entry name" value="RNase_CAF1"/>
</dbReference>
<dbReference type="Gene3D" id="3.30.70.330">
    <property type="match status" value="1"/>
</dbReference>
<dbReference type="OrthoDB" id="414075at2759"/>
<dbReference type="AlphaFoldDB" id="A0A0G4GUZ0"/>
<evidence type="ECO:0000313" key="7">
    <source>
        <dbReference type="Proteomes" id="UP000041254"/>
    </source>
</evidence>
<feature type="region of interest" description="Disordered" evidence="4">
    <location>
        <begin position="617"/>
        <end position="692"/>
    </location>
</feature>
<feature type="compositionally biased region" description="Low complexity" evidence="4">
    <location>
        <begin position="643"/>
        <end position="659"/>
    </location>
</feature>
<dbReference type="STRING" id="1169540.A0A0G4GUZ0"/>
<dbReference type="VEuPathDB" id="CryptoDB:Vbra_10380"/>
<feature type="compositionally biased region" description="Low complexity" evidence="4">
    <location>
        <begin position="618"/>
        <end position="630"/>
    </location>
</feature>
<dbReference type="FunCoup" id="A0A0G4GUZ0">
    <property type="interactions" value="208"/>
</dbReference>
<evidence type="ECO:0000256" key="3">
    <source>
        <dbReference type="ARBA" id="ARBA00031923"/>
    </source>
</evidence>
<reference evidence="6 7" key="1">
    <citation type="submission" date="2014-11" db="EMBL/GenBank/DDBJ databases">
        <authorList>
            <person name="Zhu J."/>
            <person name="Qi W."/>
            <person name="Song R."/>
        </authorList>
    </citation>
    <scope>NUCLEOTIDE SEQUENCE [LARGE SCALE GENOMIC DNA]</scope>
</reference>
<feature type="region of interest" description="Disordered" evidence="4">
    <location>
        <begin position="400"/>
        <end position="447"/>
    </location>
</feature>
<dbReference type="InParanoid" id="A0A0G4GUZ0"/>
<dbReference type="OMA" id="LMHTIIG"/>
<protein>
    <recommendedName>
        <fullName evidence="2">Poly(A)-specific ribonuclease PARN</fullName>
    </recommendedName>
    <alternativeName>
        <fullName evidence="3">Polyadenylate-specific ribonuclease</fullName>
    </alternativeName>
</protein>
<feature type="compositionally biased region" description="Polar residues" evidence="4">
    <location>
        <begin position="631"/>
        <end position="642"/>
    </location>
</feature>
<dbReference type="InterPro" id="IPR036397">
    <property type="entry name" value="RNaseH_sf"/>
</dbReference>
<evidence type="ECO:0000259" key="5">
    <source>
        <dbReference type="PROSITE" id="PS51061"/>
    </source>
</evidence>
<organism evidence="6 7">
    <name type="scientific">Vitrella brassicaformis (strain CCMP3155)</name>
    <dbReference type="NCBI Taxonomy" id="1169540"/>
    <lineage>
        <taxon>Eukaryota</taxon>
        <taxon>Sar</taxon>
        <taxon>Alveolata</taxon>
        <taxon>Colpodellida</taxon>
        <taxon>Vitrellaceae</taxon>
        <taxon>Vitrella</taxon>
    </lineage>
</organism>
<feature type="region of interest" description="Disordered" evidence="4">
    <location>
        <begin position="156"/>
        <end position="181"/>
    </location>
</feature>
<dbReference type="Gene3D" id="3.30.1370.50">
    <property type="entry name" value="R3H-like domain"/>
    <property type="match status" value="1"/>
</dbReference>
<dbReference type="InterPro" id="IPR012677">
    <property type="entry name" value="Nucleotide-bd_a/b_plait_sf"/>
</dbReference>
<dbReference type="Gene3D" id="3.30.420.10">
    <property type="entry name" value="Ribonuclease H-like superfamily/Ribonuclease H"/>
    <property type="match status" value="2"/>
</dbReference>
<dbReference type="InterPro" id="IPR001374">
    <property type="entry name" value="R3H_dom"/>
</dbReference>
<keyword evidence="7" id="KW-1185">Reference proteome</keyword>
<evidence type="ECO:0000256" key="4">
    <source>
        <dbReference type="SAM" id="MobiDB-lite"/>
    </source>
</evidence>
<dbReference type="PANTHER" id="PTHR15092">
    <property type="entry name" value="POLY A -SPECIFIC RIBONUCLEASE/TARGET OF EGR1, MEMBER 1"/>
    <property type="match status" value="1"/>
</dbReference>
<dbReference type="GO" id="GO:0003723">
    <property type="term" value="F:RNA binding"/>
    <property type="evidence" value="ECO:0007669"/>
    <property type="project" value="TreeGrafter"/>
</dbReference>
<dbReference type="InterPro" id="IPR036867">
    <property type="entry name" value="R3H_dom_sf"/>
</dbReference>
<evidence type="ECO:0000256" key="2">
    <source>
        <dbReference type="ARBA" id="ARBA00015918"/>
    </source>
</evidence>
<feature type="domain" description="R3H" evidence="5">
    <location>
        <begin position="191"/>
        <end position="256"/>
    </location>
</feature>
<proteinExistence type="inferred from homology"/>
<dbReference type="InterPro" id="IPR051181">
    <property type="entry name" value="CAF1_poly(A)_ribonucleases"/>
</dbReference>
<evidence type="ECO:0000256" key="1">
    <source>
        <dbReference type="ARBA" id="ARBA00008372"/>
    </source>
</evidence>
<evidence type="ECO:0000313" key="6">
    <source>
        <dbReference type="EMBL" id="CEM34441.1"/>
    </source>
</evidence>
<gene>
    <name evidence="6" type="ORF">Vbra_10380</name>
</gene>
<dbReference type="Proteomes" id="UP000041254">
    <property type="component" value="Unassembled WGS sequence"/>
</dbReference>
<dbReference type="PhylomeDB" id="A0A0G4GUZ0"/>
<dbReference type="SUPFAM" id="SSF53098">
    <property type="entry name" value="Ribonuclease H-like"/>
    <property type="match status" value="1"/>
</dbReference>
<comment type="similarity">
    <text evidence="1">Belongs to the CAF1 family.</text>
</comment>
<feature type="compositionally biased region" description="Low complexity" evidence="4">
    <location>
        <begin position="402"/>
        <end position="422"/>
    </location>
</feature>
<dbReference type="InterPro" id="IPR012337">
    <property type="entry name" value="RNaseH-like_sf"/>
</dbReference>
<name>A0A0G4GUZ0_VITBC</name>
<dbReference type="PROSITE" id="PS51061">
    <property type="entry name" value="R3H"/>
    <property type="match status" value="1"/>
</dbReference>
<sequence>MPLANATSHPTWAQRCPLILKAIREAEFVTIDLELTGLHSRDERFVGVERCYEAHAEGARQFLPVQVGICTARRSPSDPSRWLLTPSSIYIYPTHIEDKTFQVSIRTLNFLRDNAFNFNEWVGGGIGFIRPRDEEERRAVVQSKIDELQGLQKKMREATSAAAARHTQGSQGQGGAGPGVAPLALPEGYDKEFVDRVRGQVRDWIECGEVRPLEIPMDNAFQRLVMHNIIGQEFPEVYSHSSKRGDQRLLCVYRSQSEVHDQQIRSLEGELQKIDEMVGVRHVFDEVSRGQKLIVGHNCFYDLLHLYQTFYDELPGQVYEFKRQWMDRFPCTLDTKYLAETNELLSALQAPPTLKGLCDFMVAIASTSMTDPSPPLSFDVQSIPGTQWSLPKAYEPLVAKATGSDGNDGSSSSSSSGTQLLDSDADQRDQDTGGGNGIVTQGGDTSGVDEFAMGVERYSDDMSHEAGFDALVTSVVFILQLNHIITKKKINWSQIDFKGPRTYSVHDKQRSVMDLLPLMINRIKLVKTQPSVINLSGKDEADMSRHFLMSGYPNNWGKWDIMKFFSPIFVHVTPIDTQSCWIIARSADDVANITSLYRASTEPPFSLLTYDEYKRLQEQQPASSPQLSPSHNTSAPRVNGTSAPGAAQQQQQQQPAAAADNTGERGYRQPSQHRHVRAVPEAVSGGQGGAVR</sequence>
<dbReference type="PANTHER" id="PTHR15092:SF22">
    <property type="entry name" value="POLY(A)-SPECIFIC RIBONUCLEASE PNLDC1"/>
    <property type="match status" value="1"/>
</dbReference>